<organism evidence="2 3">
    <name type="scientific">Araneus ventricosus</name>
    <name type="common">Orbweaver spider</name>
    <name type="synonym">Epeira ventricosa</name>
    <dbReference type="NCBI Taxonomy" id="182803"/>
    <lineage>
        <taxon>Eukaryota</taxon>
        <taxon>Metazoa</taxon>
        <taxon>Ecdysozoa</taxon>
        <taxon>Arthropoda</taxon>
        <taxon>Chelicerata</taxon>
        <taxon>Arachnida</taxon>
        <taxon>Araneae</taxon>
        <taxon>Araneomorphae</taxon>
        <taxon>Entelegynae</taxon>
        <taxon>Araneoidea</taxon>
        <taxon>Araneidae</taxon>
        <taxon>Araneus</taxon>
    </lineage>
</organism>
<feature type="region of interest" description="Disordered" evidence="1">
    <location>
        <begin position="50"/>
        <end position="75"/>
    </location>
</feature>
<comment type="caution">
    <text evidence="2">The sequence shown here is derived from an EMBL/GenBank/DDBJ whole genome shotgun (WGS) entry which is preliminary data.</text>
</comment>
<sequence>MMLLSQRAMKKVVIRVTRSTTGQSGNFVTLHLRRKLPLVGDEFQLGTFSLNATPSGSSGKDPVEGNAPTGRELARADCPHRPKHFLPLSLTGAVQILRKHILGFFDPLPLSAK</sequence>
<proteinExistence type="predicted"/>
<evidence type="ECO:0000256" key="1">
    <source>
        <dbReference type="SAM" id="MobiDB-lite"/>
    </source>
</evidence>
<evidence type="ECO:0000313" key="3">
    <source>
        <dbReference type="Proteomes" id="UP000499080"/>
    </source>
</evidence>
<name>A0A4Y2W498_ARAVE</name>
<evidence type="ECO:0000313" key="2">
    <source>
        <dbReference type="EMBL" id="GBO32503.1"/>
    </source>
</evidence>
<accession>A0A4Y2W498</accession>
<dbReference type="EMBL" id="BGPR01055971">
    <property type="protein sequence ID" value="GBO32503.1"/>
    <property type="molecule type" value="Genomic_DNA"/>
</dbReference>
<reference evidence="2 3" key="1">
    <citation type="journal article" date="2019" name="Sci. Rep.">
        <title>Orb-weaving spider Araneus ventricosus genome elucidates the spidroin gene catalogue.</title>
        <authorList>
            <person name="Kono N."/>
            <person name="Nakamura H."/>
            <person name="Ohtoshi R."/>
            <person name="Moran D.A.P."/>
            <person name="Shinohara A."/>
            <person name="Yoshida Y."/>
            <person name="Fujiwara M."/>
            <person name="Mori M."/>
            <person name="Tomita M."/>
            <person name="Arakawa K."/>
        </authorList>
    </citation>
    <scope>NUCLEOTIDE SEQUENCE [LARGE SCALE GENOMIC DNA]</scope>
</reference>
<dbReference type="AlphaFoldDB" id="A0A4Y2W498"/>
<dbReference type="Proteomes" id="UP000499080">
    <property type="component" value="Unassembled WGS sequence"/>
</dbReference>
<gene>
    <name evidence="2" type="ORF">AVEN_159555_1</name>
</gene>
<protein>
    <submittedName>
        <fullName evidence="2">Uncharacterized protein</fullName>
    </submittedName>
</protein>
<keyword evidence="3" id="KW-1185">Reference proteome</keyword>